<proteinExistence type="predicted"/>
<feature type="domain" description="N-acetyltransferase" evidence="1">
    <location>
        <begin position="2"/>
        <end position="173"/>
    </location>
</feature>
<dbReference type="SUPFAM" id="SSF55729">
    <property type="entry name" value="Acyl-CoA N-acyltransferases (Nat)"/>
    <property type="match status" value="1"/>
</dbReference>
<dbReference type="EMBL" id="FQZV01000090">
    <property type="protein sequence ID" value="SHK19142.1"/>
    <property type="molecule type" value="Genomic_DNA"/>
</dbReference>
<dbReference type="AlphaFoldDB" id="A0A1M6QFW5"/>
<dbReference type="PANTHER" id="PTHR43415">
    <property type="entry name" value="SPERMIDINE N(1)-ACETYLTRANSFERASE"/>
    <property type="match status" value="1"/>
</dbReference>
<dbReference type="CDD" id="cd04301">
    <property type="entry name" value="NAT_SF"/>
    <property type="match status" value="1"/>
</dbReference>
<dbReference type="GO" id="GO:0016747">
    <property type="term" value="F:acyltransferase activity, transferring groups other than amino-acyl groups"/>
    <property type="evidence" value="ECO:0007669"/>
    <property type="project" value="InterPro"/>
</dbReference>
<dbReference type="Pfam" id="PF00583">
    <property type="entry name" value="Acetyltransf_1"/>
    <property type="match status" value="1"/>
</dbReference>
<dbReference type="OrthoDB" id="9795206at2"/>
<dbReference type="RefSeq" id="WP_110942780.1">
    <property type="nucleotide sequence ID" value="NZ_FQZV01000090.1"/>
</dbReference>
<name>A0A1M6QFW5_9FIRM</name>
<evidence type="ECO:0000313" key="3">
    <source>
        <dbReference type="Proteomes" id="UP000184536"/>
    </source>
</evidence>
<dbReference type="PROSITE" id="PS51186">
    <property type="entry name" value="GNAT"/>
    <property type="match status" value="1"/>
</dbReference>
<keyword evidence="2" id="KW-0808">Transferase</keyword>
<dbReference type="InterPro" id="IPR000182">
    <property type="entry name" value="GNAT_dom"/>
</dbReference>
<organism evidence="2 3">
    <name type="scientific">Geosporobacter subterraneus DSM 17957</name>
    <dbReference type="NCBI Taxonomy" id="1121919"/>
    <lineage>
        <taxon>Bacteria</taxon>
        <taxon>Bacillati</taxon>
        <taxon>Bacillota</taxon>
        <taxon>Clostridia</taxon>
        <taxon>Peptostreptococcales</taxon>
        <taxon>Thermotaleaceae</taxon>
        <taxon>Geosporobacter</taxon>
    </lineage>
</organism>
<accession>A0A1M6QFW5</accession>
<keyword evidence="3" id="KW-1185">Reference proteome</keyword>
<dbReference type="Gene3D" id="3.40.630.30">
    <property type="match status" value="1"/>
</dbReference>
<gene>
    <name evidence="2" type="ORF">SAMN02745975_03843</name>
</gene>
<sequence>MIRLQPLEREDLKKILEWNKNQSADDLAQWAGPLYHHPLTEDQLEDYFTHQVYIDYPTIFVYKIILTETNEVIGTIELRETDKENRIGKVCRFLIAQEGMRGMGIGQKVLQEIVKLGFEDFGFEKIALNVFDFNVHAIRCYEKVGFKKEKLYENVRKSAAGDWSSYEMALLKSEWQE</sequence>
<protein>
    <submittedName>
        <fullName evidence="2">Protein N-acetyltransferase, RimJ/RimL family</fullName>
    </submittedName>
</protein>
<dbReference type="PANTHER" id="PTHR43415:SF5">
    <property type="entry name" value="ACETYLTRANSFERASE"/>
    <property type="match status" value="1"/>
</dbReference>
<dbReference type="Proteomes" id="UP000184536">
    <property type="component" value="Unassembled WGS sequence"/>
</dbReference>
<evidence type="ECO:0000313" key="2">
    <source>
        <dbReference type="EMBL" id="SHK19142.1"/>
    </source>
</evidence>
<evidence type="ECO:0000259" key="1">
    <source>
        <dbReference type="PROSITE" id="PS51186"/>
    </source>
</evidence>
<reference evidence="3" key="1">
    <citation type="submission" date="2016-11" db="EMBL/GenBank/DDBJ databases">
        <authorList>
            <person name="Varghese N."/>
            <person name="Submissions S."/>
        </authorList>
    </citation>
    <scope>NUCLEOTIDE SEQUENCE [LARGE SCALE GENOMIC DNA]</scope>
    <source>
        <strain evidence="3">DSM 17957</strain>
    </source>
</reference>
<dbReference type="InterPro" id="IPR016181">
    <property type="entry name" value="Acyl_CoA_acyltransferase"/>
</dbReference>
<dbReference type="STRING" id="1121919.SAMN02745975_03843"/>